<comment type="subcellular location">
    <subcellularLocation>
        <location evidence="1">Membrane</location>
        <topology evidence="1">Multi-pass membrane protein</topology>
    </subcellularLocation>
</comment>
<reference evidence="11" key="3">
    <citation type="submission" date="2025-09" db="UniProtKB">
        <authorList>
            <consortium name="Ensembl"/>
        </authorList>
    </citation>
    <scope>IDENTIFICATION</scope>
    <source>
        <strain evidence="11">Thoroughbred</strain>
    </source>
</reference>
<reference evidence="11" key="2">
    <citation type="submission" date="2025-08" db="UniProtKB">
        <authorList>
            <consortium name="Ensembl"/>
        </authorList>
    </citation>
    <scope>IDENTIFICATION</scope>
    <source>
        <strain evidence="11">Thoroughbred</strain>
    </source>
</reference>
<keyword evidence="3 7" id="KW-0812">Transmembrane</keyword>
<feature type="transmembrane region" description="Helical" evidence="9">
    <location>
        <begin position="426"/>
        <end position="448"/>
    </location>
</feature>
<dbReference type="Ensembl" id="ENSECAT00000048182.3">
    <property type="protein sequence ID" value="ENSECAP00000034067.2"/>
    <property type="gene ID" value="ENSECAG00000009695.4"/>
</dbReference>
<dbReference type="PROSITE" id="PS51225">
    <property type="entry name" value="MARVEL"/>
    <property type="match status" value="1"/>
</dbReference>
<dbReference type="VGNC" id="VGNC:23813">
    <property type="gene designation" value="SYPL1"/>
</dbReference>
<evidence type="ECO:0000256" key="8">
    <source>
        <dbReference type="SAM" id="MobiDB-lite"/>
    </source>
</evidence>
<reference evidence="11 12" key="1">
    <citation type="journal article" date="2009" name="Science">
        <title>Genome sequence, comparative analysis, and population genetics of the domestic horse.</title>
        <authorList>
            <consortium name="Broad Institute Genome Sequencing Platform"/>
            <consortium name="Broad Institute Whole Genome Assembly Team"/>
            <person name="Wade C.M."/>
            <person name="Giulotto E."/>
            <person name="Sigurdsson S."/>
            <person name="Zoli M."/>
            <person name="Gnerre S."/>
            <person name="Imsland F."/>
            <person name="Lear T.L."/>
            <person name="Adelson D.L."/>
            <person name="Bailey E."/>
            <person name="Bellone R.R."/>
            <person name="Bloecker H."/>
            <person name="Distl O."/>
            <person name="Edgar R.C."/>
            <person name="Garber M."/>
            <person name="Leeb T."/>
            <person name="Mauceli E."/>
            <person name="MacLeod J.N."/>
            <person name="Penedo M.C.T."/>
            <person name="Raison J.M."/>
            <person name="Sharpe T."/>
            <person name="Vogel J."/>
            <person name="Andersson L."/>
            <person name="Antczak D.F."/>
            <person name="Biagi T."/>
            <person name="Binns M.M."/>
            <person name="Chowdhary B.P."/>
            <person name="Coleman S.J."/>
            <person name="Della Valle G."/>
            <person name="Fryc S."/>
            <person name="Guerin G."/>
            <person name="Hasegawa T."/>
            <person name="Hill E.W."/>
            <person name="Jurka J."/>
            <person name="Kiialainen A."/>
            <person name="Lindgren G."/>
            <person name="Liu J."/>
            <person name="Magnani E."/>
            <person name="Mickelson J.R."/>
            <person name="Murray J."/>
            <person name="Nergadze S.G."/>
            <person name="Onofrio R."/>
            <person name="Pedroni S."/>
            <person name="Piras M.F."/>
            <person name="Raudsepp T."/>
            <person name="Rocchi M."/>
            <person name="Roeed K.H."/>
            <person name="Ryder O.A."/>
            <person name="Searle S."/>
            <person name="Skow L."/>
            <person name="Swinburne J.E."/>
            <person name="Syvaenen A.C."/>
            <person name="Tozaki T."/>
            <person name="Valberg S.J."/>
            <person name="Vaudin M."/>
            <person name="White J.R."/>
            <person name="Zody M.C."/>
            <person name="Lander E.S."/>
            <person name="Lindblad-Toh K."/>
        </authorList>
    </citation>
    <scope>NUCLEOTIDE SEQUENCE [LARGE SCALE GENOMIC DNA]</scope>
    <source>
        <strain evidence="11 12">Thoroughbred</strain>
    </source>
</reference>
<feature type="transmembrane region" description="Helical" evidence="9">
    <location>
        <begin position="367"/>
        <end position="388"/>
    </location>
</feature>
<evidence type="ECO:0000313" key="12">
    <source>
        <dbReference type="Proteomes" id="UP000002281"/>
    </source>
</evidence>
<dbReference type="AlphaFoldDB" id="A0A3Q2HJM2"/>
<dbReference type="Bgee" id="ENSECAG00000009695">
    <property type="expression patterns" value="Expressed in spinal cord and 23 other cell types or tissues"/>
</dbReference>
<evidence type="ECO:0000256" key="5">
    <source>
        <dbReference type="ARBA" id="ARBA00023136"/>
    </source>
</evidence>
<dbReference type="InParanoid" id="A0A3Q2HJM2"/>
<dbReference type="InterPro" id="IPR001285">
    <property type="entry name" value="Synaptophysin/porin"/>
</dbReference>
<dbReference type="InterPro" id="IPR008253">
    <property type="entry name" value="Marvel"/>
</dbReference>
<dbReference type="GeneTree" id="ENSGT01030000234637"/>
<evidence type="ECO:0000256" key="6">
    <source>
        <dbReference type="ARBA" id="ARBA00023180"/>
    </source>
</evidence>
<proteinExistence type="evidence at protein level"/>
<feature type="transmembrane region" description="Helical" evidence="9">
    <location>
        <begin position="333"/>
        <end position="355"/>
    </location>
</feature>
<evidence type="ECO:0000256" key="4">
    <source>
        <dbReference type="ARBA" id="ARBA00022989"/>
    </source>
</evidence>
<dbReference type="GO" id="GO:0030672">
    <property type="term" value="C:synaptic vesicle membrane"/>
    <property type="evidence" value="ECO:0000318"/>
    <property type="project" value="GO_Central"/>
</dbReference>
<evidence type="ECO:0000256" key="9">
    <source>
        <dbReference type="SAM" id="Phobius"/>
    </source>
</evidence>
<evidence type="ECO:0007829" key="14">
    <source>
        <dbReference type="PeptideAtlas" id="A0A3Q2HJM2"/>
    </source>
</evidence>
<dbReference type="Proteomes" id="UP000002281">
    <property type="component" value="Chromosome 4"/>
</dbReference>
<dbReference type="STRING" id="9796.ENSECAP00000034067"/>
<evidence type="ECO:0000256" key="3">
    <source>
        <dbReference type="ARBA" id="ARBA00022692"/>
    </source>
</evidence>
<dbReference type="PANTHER" id="PTHR10306:SF9">
    <property type="entry name" value="SYNAPTOPHYSIN-LIKE PROTEIN 1"/>
    <property type="match status" value="1"/>
</dbReference>
<evidence type="ECO:0000259" key="10">
    <source>
        <dbReference type="PROSITE" id="PS51225"/>
    </source>
</evidence>
<sequence>MSLLQKDTRVAPRTGRDQQVRETGRWVRSLSSQAFSIRYNLPPTTFTSGSNLTSLTKKNLNFQKNLWGITLRTYPTAETPEICGPARTFQHFHKRPRRAARKRGFVCVDALHIHLRAGNREGQRRRLPACGKAENRAGRARMRGRSRRAGLRGEGRTRPRQGPCASRVRMRERSRRAGLRGEGRRSSRLRSRRGQGAHARQGPARGVGLLGGGAALSMASNIYVVRQRISRLGQRMSSFQLNLSPLKEPLGFIKVLEWIASIFAFATCGGFKGKTEIQVSCPKTPENRTITAAFGYPFRLNQVAFQAPPGVNVCDVEWRDHVLIGDYSSSAQFYVTFAVFVFLYCMAALLLYLGYTSLYRDSRKLTMTDFVITLVATFLWLVSTSAWAKALTDIKIATGPNIVRELGPCNQRVTCHFGSVTSMGSLNVSVIFGFLNMILWGGNAWFVYKETSLHSPSNTSASHGQGGVPPPSGI</sequence>
<evidence type="ECO:0000313" key="11">
    <source>
        <dbReference type="Ensembl" id="ENSECAP00000034067.2"/>
    </source>
</evidence>
<dbReference type="Pfam" id="PF01284">
    <property type="entry name" value="MARVEL"/>
    <property type="match status" value="1"/>
</dbReference>
<feature type="compositionally biased region" description="Basic residues" evidence="8">
    <location>
        <begin position="186"/>
        <end position="195"/>
    </location>
</feature>
<evidence type="ECO:0000256" key="7">
    <source>
        <dbReference type="PROSITE-ProRule" id="PRU00581"/>
    </source>
</evidence>
<protein>
    <submittedName>
        <fullName evidence="11">Synaptophysin like 1</fullName>
    </submittedName>
</protein>
<dbReference type="PRINTS" id="PR00220">
    <property type="entry name" value="SYNAPTOPHYSN"/>
</dbReference>
<feature type="region of interest" description="Disordered" evidence="8">
    <location>
        <begin position="120"/>
        <end position="205"/>
    </location>
</feature>
<gene>
    <name evidence="13" type="primary">SYPL1</name>
</gene>
<organism evidence="11 12">
    <name type="scientific">Equus caballus</name>
    <name type="common">Horse</name>
    <dbReference type="NCBI Taxonomy" id="9796"/>
    <lineage>
        <taxon>Eukaryota</taxon>
        <taxon>Metazoa</taxon>
        <taxon>Chordata</taxon>
        <taxon>Craniata</taxon>
        <taxon>Vertebrata</taxon>
        <taxon>Euteleostomi</taxon>
        <taxon>Mammalia</taxon>
        <taxon>Eutheria</taxon>
        <taxon>Laurasiatheria</taxon>
        <taxon>Perissodactyla</taxon>
        <taxon>Equidae</taxon>
        <taxon>Equus</taxon>
    </lineage>
</organism>
<feature type="domain" description="MARVEL" evidence="10">
    <location>
        <begin position="245"/>
        <end position="452"/>
    </location>
</feature>
<dbReference type="PaxDb" id="9796-ENSECAP00000034067"/>
<keyword evidence="6" id="KW-0325">Glycoprotein</keyword>
<dbReference type="PANTHER" id="PTHR10306">
    <property type="entry name" value="SYNAPTOPHYSIN"/>
    <property type="match status" value="1"/>
</dbReference>
<feature type="region of interest" description="Disordered" evidence="8">
    <location>
        <begin position="1"/>
        <end position="23"/>
    </location>
</feature>
<keyword evidence="5 7" id="KW-0472">Membrane</keyword>
<evidence type="ECO:0000256" key="1">
    <source>
        <dbReference type="ARBA" id="ARBA00004141"/>
    </source>
</evidence>
<name>A0A3Q2HJM2_HORSE</name>
<comment type="similarity">
    <text evidence="2">Belongs to the synaptophysin/synaptobrevin family.</text>
</comment>
<feature type="compositionally biased region" description="Basic residues" evidence="8">
    <location>
        <begin position="138"/>
        <end position="150"/>
    </location>
</feature>
<evidence type="ECO:0000313" key="13">
    <source>
        <dbReference type="VGNC" id="VGNC:23813"/>
    </source>
</evidence>
<keyword evidence="12" id="KW-1185">Reference proteome</keyword>
<evidence type="ECO:0000256" key="2">
    <source>
        <dbReference type="ARBA" id="ARBA00006476"/>
    </source>
</evidence>
<keyword evidence="14" id="KW-1267">Proteomics identification</keyword>
<keyword evidence="4 9" id="KW-1133">Transmembrane helix</keyword>
<feature type="compositionally biased region" description="Basic residues" evidence="8">
    <location>
        <begin position="168"/>
        <end position="178"/>
    </location>
</feature>
<accession>A0A3Q2HJM2</accession>